<name>A0A370DQW7_9GAMM</name>
<feature type="domain" description="LTD" evidence="2">
    <location>
        <begin position="23"/>
        <end position="138"/>
    </location>
</feature>
<proteinExistence type="predicted"/>
<organism evidence="3 4">
    <name type="scientific">endosymbiont of Escarpia spicata</name>
    <dbReference type="NCBI Taxonomy" id="2200908"/>
    <lineage>
        <taxon>Bacteria</taxon>
        <taxon>Pseudomonadati</taxon>
        <taxon>Pseudomonadota</taxon>
        <taxon>Gammaproteobacteria</taxon>
        <taxon>sulfur-oxidizing symbionts</taxon>
    </lineage>
</organism>
<dbReference type="SUPFAM" id="SSF74853">
    <property type="entry name" value="Lamin A/C globular tail domain"/>
    <property type="match status" value="1"/>
</dbReference>
<reference evidence="3 4" key="1">
    <citation type="journal article" date="2018" name="ISME J.">
        <title>Endosymbiont genomes yield clues of tubeworm success.</title>
        <authorList>
            <person name="Li Y."/>
            <person name="Liles M.R."/>
            <person name="Halanych K.M."/>
        </authorList>
    </citation>
    <scope>NUCLEOTIDE SEQUENCE [LARGE SCALE GENOMIC DNA]</scope>
    <source>
        <strain evidence="3">A1462</strain>
    </source>
</reference>
<accession>A0A370DQW7</accession>
<dbReference type="InterPro" id="IPR001322">
    <property type="entry name" value="Lamin_tail_dom"/>
</dbReference>
<dbReference type="Proteomes" id="UP000254771">
    <property type="component" value="Unassembled WGS sequence"/>
</dbReference>
<protein>
    <submittedName>
        <fullName evidence="3">Nuclease</fullName>
    </submittedName>
</protein>
<gene>
    <name evidence="3" type="ORF">DIZ78_02565</name>
</gene>
<dbReference type="Gene3D" id="2.60.40.1260">
    <property type="entry name" value="Lamin Tail domain"/>
    <property type="match status" value="1"/>
</dbReference>
<dbReference type="Pfam" id="PF00932">
    <property type="entry name" value="LTD"/>
    <property type="match status" value="1"/>
</dbReference>
<dbReference type="EMBL" id="QFXE01000005">
    <property type="protein sequence ID" value="RDH87475.1"/>
    <property type="molecule type" value="Genomic_DNA"/>
</dbReference>
<dbReference type="InterPro" id="IPR036415">
    <property type="entry name" value="Lamin_tail_dom_sf"/>
</dbReference>
<dbReference type="AlphaFoldDB" id="A0A370DQW7"/>
<feature type="chain" id="PRO_5016597460" evidence="1">
    <location>
        <begin position="28"/>
        <end position="232"/>
    </location>
</feature>
<dbReference type="PROSITE" id="PS51841">
    <property type="entry name" value="LTD"/>
    <property type="match status" value="1"/>
</dbReference>
<keyword evidence="4" id="KW-1185">Reference proteome</keyword>
<comment type="caution">
    <text evidence="3">The sequence shown here is derived from an EMBL/GenBank/DDBJ whole genome shotgun (WGS) entry which is preliminary data.</text>
</comment>
<evidence type="ECO:0000259" key="2">
    <source>
        <dbReference type="PROSITE" id="PS51841"/>
    </source>
</evidence>
<sequence>MPIPKRPTIFQRLLFAVCLTSISPVNATLVINEVDYDQPGSDQAEFIELFNTGGTTLNLDDYTLQLVNGTNSAPYRTYDLPTFTLDANAYFVLCGNAGNLLNCNWDVSPDSNLIQNGAPDAIALFLGNTLIDSLSYEGDIAGYTEVSGSNLVDPSNAAFLGLSRSPDGADTNNNDLDFDQACITPGMRNSTQTNSYSAPVNPVALPEPSSWLIMMIGLVGMLLPKRFRDKEM</sequence>
<feature type="signal peptide" evidence="1">
    <location>
        <begin position="1"/>
        <end position="27"/>
    </location>
</feature>
<dbReference type="PANTHER" id="PTHR37397:SF1">
    <property type="entry name" value="LTD DOMAIN-CONTAINING PROTEIN"/>
    <property type="match status" value="1"/>
</dbReference>
<keyword evidence="1" id="KW-0732">Signal</keyword>
<evidence type="ECO:0000313" key="3">
    <source>
        <dbReference type="EMBL" id="RDH87475.1"/>
    </source>
</evidence>
<evidence type="ECO:0000313" key="4">
    <source>
        <dbReference type="Proteomes" id="UP000254771"/>
    </source>
</evidence>
<evidence type="ECO:0000256" key="1">
    <source>
        <dbReference type="SAM" id="SignalP"/>
    </source>
</evidence>
<dbReference type="PANTHER" id="PTHR37397">
    <property type="entry name" value="SI:CH211-183D21.1"/>
    <property type="match status" value="1"/>
</dbReference>